<dbReference type="Proteomes" id="UP001642487">
    <property type="component" value="Chromosome 10"/>
</dbReference>
<protein>
    <submittedName>
        <fullName evidence="2">Uncharacterized protein</fullName>
    </submittedName>
</protein>
<organism evidence="2 3">
    <name type="scientific">Citrullus colocynthis</name>
    <name type="common">colocynth</name>
    <dbReference type="NCBI Taxonomy" id="252529"/>
    <lineage>
        <taxon>Eukaryota</taxon>
        <taxon>Viridiplantae</taxon>
        <taxon>Streptophyta</taxon>
        <taxon>Embryophyta</taxon>
        <taxon>Tracheophyta</taxon>
        <taxon>Spermatophyta</taxon>
        <taxon>Magnoliopsida</taxon>
        <taxon>eudicotyledons</taxon>
        <taxon>Gunneridae</taxon>
        <taxon>Pentapetalae</taxon>
        <taxon>rosids</taxon>
        <taxon>fabids</taxon>
        <taxon>Cucurbitales</taxon>
        <taxon>Cucurbitaceae</taxon>
        <taxon>Benincaseae</taxon>
        <taxon>Citrullus</taxon>
    </lineage>
</organism>
<keyword evidence="3" id="KW-1185">Reference proteome</keyword>
<name>A0ABP0XZ71_9ROSI</name>
<feature type="compositionally biased region" description="Low complexity" evidence="1">
    <location>
        <begin position="70"/>
        <end position="83"/>
    </location>
</feature>
<reference evidence="2 3" key="1">
    <citation type="submission" date="2024-03" db="EMBL/GenBank/DDBJ databases">
        <authorList>
            <person name="Gkanogiannis A."/>
            <person name="Becerra Lopez-Lavalle L."/>
        </authorList>
    </citation>
    <scope>NUCLEOTIDE SEQUENCE [LARGE SCALE GENOMIC DNA]</scope>
</reference>
<accession>A0ABP0XZ71</accession>
<evidence type="ECO:0000313" key="3">
    <source>
        <dbReference type="Proteomes" id="UP001642487"/>
    </source>
</evidence>
<evidence type="ECO:0000256" key="1">
    <source>
        <dbReference type="SAM" id="MobiDB-lite"/>
    </source>
</evidence>
<evidence type="ECO:0000313" key="2">
    <source>
        <dbReference type="EMBL" id="CAK9312005.1"/>
    </source>
</evidence>
<dbReference type="EMBL" id="OZ021744">
    <property type="protein sequence ID" value="CAK9312005.1"/>
    <property type="molecule type" value="Genomic_DNA"/>
</dbReference>
<proteinExistence type="predicted"/>
<feature type="region of interest" description="Disordered" evidence="1">
    <location>
        <begin position="67"/>
        <end position="94"/>
    </location>
</feature>
<sequence length="142" mass="15723">MMPTKLLLELKYVGLHGHSTNDSTVDLLFRWFLVPLSIHVPSPHFVSLPPLSFEAVKVPVEIECARGQPSNNGSCSDGDNNDGVKGGRWMGEAEDSSPFERSFIRSPWISVQALELRPGSLFQLFRGSPFQLRRPSSFAGLP</sequence>
<gene>
    <name evidence="2" type="ORF">CITCOLO1_LOCUS3681</name>
</gene>